<protein>
    <submittedName>
        <fullName evidence="2">Secreted antigen 1</fullName>
    </submittedName>
</protein>
<reference evidence="2" key="1">
    <citation type="journal article" date="2014" name="Nucleic Acids Res.">
        <title>The evolutionary dynamics of variant antigen genes in Babesia reveal a history of genomic innovation underlying host-parasite interaction.</title>
        <authorList>
            <person name="Jackson A.P."/>
            <person name="Otto T.D."/>
            <person name="Darby A."/>
            <person name="Ramaprasad A."/>
            <person name="Xia D."/>
            <person name="Echaide I.E."/>
            <person name="Farber M."/>
            <person name="Gahlot S."/>
            <person name="Gamble J."/>
            <person name="Gupta D."/>
            <person name="Gupta Y."/>
            <person name="Jackson L."/>
            <person name="Malandrin L."/>
            <person name="Malas T.B."/>
            <person name="Moussa E."/>
            <person name="Nair M."/>
            <person name="Reid A.J."/>
            <person name="Sanders M."/>
            <person name="Sharma J."/>
            <person name="Tracey A."/>
            <person name="Quail M.A."/>
            <person name="Weir W."/>
            <person name="Wastling J.M."/>
            <person name="Hall N."/>
            <person name="Willadsen P."/>
            <person name="Lingelbach K."/>
            <person name="Shiels B."/>
            <person name="Tait A."/>
            <person name="Berriman M."/>
            <person name="Allred D.R."/>
            <person name="Pain A."/>
        </authorList>
    </citation>
    <scope>NUCLEOTIDE SEQUENCE</scope>
    <source>
        <strain evidence="2">1802A</strain>
    </source>
</reference>
<accession>A0AAD9GBL6</accession>
<feature type="compositionally biased region" description="Polar residues" evidence="1">
    <location>
        <begin position="400"/>
        <end position="417"/>
    </location>
</feature>
<name>A0AAD9GBL6_BABDI</name>
<reference evidence="2" key="2">
    <citation type="submission" date="2021-05" db="EMBL/GenBank/DDBJ databases">
        <authorList>
            <person name="Pain A."/>
        </authorList>
    </citation>
    <scope>NUCLEOTIDE SEQUENCE</scope>
    <source>
        <strain evidence="2">1802A</strain>
    </source>
</reference>
<evidence type="ECO:0000256" key="1">
    <source>
        <dbReference type="SAM" id="MobiDB-lite"/>
    </source>
</evidence>
<comment type="caution">
    <text evidence="2">The sequence shown here is derived from an EMBL/GenBank/DDBJ whole genome shotgun (WGS) entry which is preliminary data.</text>
</comment>
<dbReference type="EMBL" id="JAHBMH010000050">
    <property type="protein sequence ID" value="KAK1935538.1"/>
    <property type="molecule type" value="Genomic_DNA"/>
</dbReference>
<sequence>MSEQECKSFPEPQDLKDALELLEKLKDTVLAKKNVGQKLLKDVETYCKETDQFYKDSSHESTSSSFLWSVFTTAQSIRRTILDMGRTSGKYNNLDNDHGKHNDCIAEALKTCLPKAYAALYYLYFMCSKELNGMQGGTWSGQNVKASGIFGTDLHNWLTDGQKTFGGESKPFTPGLIKRGFPPGQLHDSNKGQTVAGAIKHILYHDTPEAFQKVLAYLLFACPWHESLLGHACLFLHKFCSEVSTEGERLKGKFKGYSEELKNVCQGLQSSLTSFLNGSSQSHILAVSQGNSNVYTGVFKDDSLDAYCDWLRGNLKNIIGSLEKMSSDCKTWGTSMSFQMGFTAGPFKYGFVPKDSDWMNRIDEKLQGPIQTLTASLRELQQCLKGAETQFAPSRDGLSSGRSESQSRGTPEASSALGSGGHSTGTPSSGFGSSGSSSIQGSPGESQGESSEGSSTASIVGASVGTLGGTAALGGLGYFLRGFLFGV</sequence>
<organism evidence="2 3">
    <name type="scientific">Babesia divergens</name>
    <dbReference type="NCBI Taxonomy" id="32595"/>
    <lineage>
        <taxon>Eukaryota</taxon>
        <taxon>Sar</taxon>
        <taxon>Alveolata</taxon>
        <taxon>Apicomplexa</taxon>
        <taxon>Aconoidasida</taxon>
        <taxon>Piroplasmida</taxon>
        <taxon>Babesiidae</taxon>
        <taxon>Babesia</taxon>
    </lineage>
</organism>
<proteinExistence type="predicted"/>
<dbReference type="Proteomes" id="UP001195914">
    <property type="component" value="Unassembled WGS sequence"/>
</dbReference>
<evidence type="ECO:0000313" key="3">
    <source>
        <dbReference type="Proteomes" id="UP001195914"/>
    </source>
</evidence>
<feature type="compositionally biased region" description="Low complexity" evidence="1">
    <location>
        <begin position="424"/>
        <end position="456"/>
    </location>
</feature>
<dbReference type="AlphaFoldDB" id="A0AAD9GBL6"/>
<keyword evidence="3" id="KW-1185">Reference proteome</keyword>
<evidence type="ECO:0000313" key="2">
    <source>
        <dbReference type="EMBL" id="KAK1935538.1"/>
    </source>
</evidence>
<feature type="region of interest" description="Disordered" evidence="1">
    <location>
        <begin position="391"/>
        <end position="456"/>
    </location>
</feature>
<gene>
    <name evidence="2" type="ORF">X943_000970</name>
</gene>